<reference evidence="1" key="1">
    <citation type="journal article" date="2021" name="Proc. Natl. Acad. Sci. U.S.A.">
        <title>A Catalog of Tens of Thousands of Viruses from Human Metagenomes Reveals Hidden Associations with Chronic Diseases.</title>
        <authorList>
            <person name="Tisza M.J."/>
            <person name="Buck C.B."/>
        </authorList>
    </citation>
    <scope>NUCLEOTIDE SEQUENCE</scope>
    <source>
        <strain evidence="1">CtYsL76</strain>
    </source>
</reference>
<evidence type="ECO:0000313" key="1">
    <source>
        <dbReference type="EMBL" id="DAE19942.1"/>
    </source>
</evidence>
<organism evidence="1">
    <name type="scientific">CrAss-like virus sp. ctYsL76</name>
    <dbReference type="NCBI Taxonomy" id="2826826"/>
    <lineage>
        <taxon>Viruses</taxon>
        <taxon>Duplodnaviria</taxon>
        <taxon>Heunggongvirae</taxon>
        <taxon>Uroviricota</taxon>
        <taxon>Caudoviricetes</taxon>
        <taxon>Crassvirales</taxon>
    </lineage>
</organism>
<sequence>MAEIITIYCKVLVIQEGQYREIVVEDLNRDFTDDLKYVTVVQLPN</sequence>
<name>A0A8S5QKZ7_9CAUD</name>
<accession>A0A8S5QKZ7</accession>
<dbReference type="EMBL" id="BK015689">
    <property type="protein sequence ID" value="DAE19942.1"/>
    <property type="molecule type" value="Genomic_DNA"/>
</dbReference>
<proteinExistence type="predicted"/>
<protein>
    <submittedName>
        <fullName evidence="1">Uncharacterized protein</fullName>
    </submittedName>
</protein>